<comment type="caution">
    <text evidence="2">The sequence shown here is derived from an EMBL/GenBank/DDBJ whole genome shotgun (WGS) entry which is preliminary data.</text>
</comment>
<gene>
    <name evidence="2" type="ORF">C8J28_1518</name>
</gene>
<keyword evidence="2" id="KW-0687">Ribonucleoprotein</keyword>
<proteinExistence type="predicted"/>
<dbReference type="GO" id="GO:0005840">
    <property type="term" value="C:ribosome"/>
    <property type="evidence" value="ECO:0007669"/>
    <property type="project" value="UniProtKB-KW"/>
</dbReference>
<dbReference type="Gene3D" id="3.30.160.100">
    <property type="entry name" value="Ribosome hibernation promotion factor-like"/>
    <property type="match status" value="1"/>
</dbReference>
<dbReference type="SUPFAM" id="SSF69754">
    <property type="entry name" value="Ribosome binding protein Y (YfiA homologue)"/>
    <property type="match status" value="1"/>
</dbReference>
<sequence>MRIQINTDDNIDGVDSLTSRFEAEIAEGLSRFSDQITAVEVHLSDENAGKGGSDDKRCLLEARPTGAAPVAVRHQAATSDEALKGAVQKMQRKLQSELGRRNNAKGSPSIRDMDPL</sequence>
<keyword evidence="3" id="KW-1185">Reference proteome</keyword>
<dbReference type="Proteomes" id="UP000244060">
    <property type="component" value="Unassembled WGS sequence"/>
</dbReference>
<organism evidence="2 3">
    <name type="scientific">Cereibacter azotoformans</name>
    <dbReference type="NCBI Taxonomy" id="43057"/>
    <lineage>
        <taxon>Bacteria</taxon>
        <taxon>Pseudomonadati</taxon>
        <taxon>Pseudomonadota</taxon>
        <taxon>Alphaproteobacteria</taxon>
        <taxon>Rhodobacterales</taxon>
        <taxon>Paracoccaceae</taxon>
        <taxon>Cereibacter</taxon>
    </lineage>
</organism>
<feature type="region of interest" description="Disordered" evidence="1">
    <location>
        <begin position="85"/>
        <end position="116"/>
    </location>
</feature>
<reference evidence="2 3" key="1">
    <citation type="submission" date="2018-04" db="EMBL/GenBank/DDBJ databases">
        <title>Genomic Encyclopedia of Type Strains, Phase III (KMG-III): the genomes of soil and plant-associated and newly described type strains.</title>
        <authorList>
            <person name="Whitman W."/>
        </authorList>
    </citation>
    <scope>NUCLEOTIDE SEQUENCE [LARGE SCALE GENOMIC DNA]</scope>
    <source>
        <strain evidence="2 3">KA25</strain>
    </source>
</reference>
<evidence type="ECO:0000256" key="1">
    <source>
        <dbReference type="SAM" id="MobiDB-lite"/>
    </source>
</evidence>
<keyword evidence="2" id="KW-0689">Ribosomal protein</keyword>
<dbReference type="InterPro" id="IPR036567">
    <property type="entry name" value="RHF-like"/>
</dbReference>
<dbReference type="AlphaFoldDB" id="A0A2T5JJB2"/>
<dbReference type="EMBL" id="QAOT01000051">
    <property type="protein sequence ID" value="PTR06235.1"/>
    <property type="molecule type" value="Genomic_DNA"/>
</dbReference>
<accession>A0A2T5JJB2</accession>
<name>A0A2T5JJB2_9RHOB</name>
<dbReference type="InterPro" id="IPR003489">
    <property type="entry name" value="RHF/RaiA"/>
</dbReference>
<evidence type="ECO:0000313" key="3">
    <source>
        <dbReference type="Proteomes" id="UP000244060"/>
    </source>
</evidence>
<evidence type="ECO:0000313" key="2">
    <source>
        <dbReference type="EMBL" id="PTR06235.1"/>
    </source>
</evidence>
<dbReference type="OrthoDB" id="121633at2"/>
<dbReference type="RefSeq" id="WP_011910712.1">
    <property type="nucleotide sequence ID" value="NZ_CP089966.1"/>
</dbReference>
<protein>
    <submittedName>
        <fullName evidence="2">Sigma 54 modulation/S30EA-like ribosomal protein</fullName>
    </submittedName>
</protein>
<dbReference type="Pfam" id="PF02482">
    <property type="entry name" value="Ribosomal_S30AE"/>
    <property type="match status" value="1"/>
</dbReference>